<sequence length="63" mass="7236">MKELGIKDRDDIFDKENRDREIKDIYLVSTFKEGIGPEKATILIAGKGMKILKKGDLITRKIE</sequence>
<gene>
    <name evidence="1" type="ORF">NTEN_LOCUS11876</name>
</gene>
<feature type="non-terminal residue" evidence="1">
    <location>
        <position position="63"/>
    </location>
</feature>
<reference evidence="1 2" key="1">
    <citation type="submission" date="2020-02" db="EMBL/GenBank/DDBJ databases">
        <authorList>
            <person name="Ferguson B K."/>
        </authorList>
    </citation>
    <scope>NUCLEOTIDE SEQUENCE [LARGE SCALE GENOMIC DNA]</scope>
</reference>
<evidence type="ECO:0000313" key="2">
    <source>
        <dbReference type="Proteomes" id="UP000479000"/>
    </source>
</evidence>
<proteinExistence type="predicted"/>
<accession>A0A6H5GYV0</accession>
<organism evidence="1 2">
    <name type="scientific">Nesidiocoris tenuis</name>
    <dbReference type="NCBI Taxonomy" id="355587"/>
    <lineage>
        <taxon>Eukaryota</taxon>
        <taxon>Metazoa</taxon>
        <taxon>Ecdysozoa</taxon>
        <taxon>Arthropoda</taxon>
        <taxon>Hexapoda</taxon>
        <taxon>Insecta</taxon>
        <taxon>Pterygota</taxon>
        <taxon>Neoptera</taxon>
        <taxon>Paraneoptera</taxon>
        <taxon>Hemiptera</taxon>
        <taxon>Heteroptera</taxon>
        <taxon>Panheteroptera</taxon>
        <taxon>Cimicomorpha</taxon>
        <taxon>Miridae</taxon>
        <taxon>Dicyphina</taxon>
        <taxon>Nesidiocoris</taxon>
    </lineage>
</organism>
<dbReference type="AlphaFoldDB" id="A0A6H5GYV0"/>
<name>A0A6H5GYV0_9HEMI</name>
<protein>
    <submittedName>
        <fullName evidence="1">Uncharacterized protein</fullName>
    </submittedName>
</protein>
<dbReference type="EMBL" id="CADCXU010017644">
    <property type="protein sequence ID" value="CAB0006399.1"/>
    <property type="molecule type" value="Genomic_DNA"/>
</dbReference>
<keyword evidence="2" id="KW-1185">Reference proteome</keyword>
<dbReference type="Proteomes" id="UP000479000">
    <property type="component" value="Unassembled WGS sequence"/>
</dbReference>
<evidence type="ECO:0000313" key="1">
    <source>
        <dbReference type="EMBL" id="CAB0006399.1"/>
    </source>
</evidence>